<sequence length="114" mass="13220">MQRILKKLPKKAKYNMFITDLISAIVILAVVFIIGIFVNSFGFTPKVIKENTNYIFYIIIGWILLDMILTQVVGYKRIKYSIDEKSVEVYKGIYFISLIKSMSIRVMSFGGIFF</sequence>
<reference evidence="3" key="1">
    <citation type="submission" date="2016-11" db="EMBL/GenBank/DDBJ databases">
        <authorList>
            <person name="Varghese N."/>
            <person name="Submissions S."/>
        </authorList>
    </citation>
    <scope>NUCLEOTIDE SEQUENCE [LARGE SCALE GENOMIC DNA]</scope>
    <source>
        <strain evidence="3">DSM 2635</strain>
    </source>
</reference>
<dbReference type="AlphaFoldDB" id="A0A1M5SRG5"/>
<feature type="transmembrane region" description="Helical" evidence="1">
    <location>
        <begin position="54"/>
        <end position="73"/>
    </location>
</feature>
<evidence type="ECO:0000313" key="3">
    <source>
        <dbReference type="Proteomes" id="UP000243255"/>
    </source>
</evidence>
<gene>
    <name evidence="2" type="ORF">SAMN04488530_1456</name>
</gene>
<keyword evidence="3" id="KW-1185">Reference proteome</keyword>
<keyword evidence="1" id="KW-0812">Transmembrane</keyword>
<proteinExistence type="predicted"/>
<accession>A0A1M5SRG5</accession>
<feature type="transmembrane region" description="Helical" evidence="1">
    <location>
        <begin position="21"/>
        <end position="42"/>
    </location>
</feature>
<dbReference type="EMBL" id="FQWX01000045">
    <property type="protein sequence ID" value="SHH41164.1"/>
    <property type="molecule type" value="Genomic_DNA"/>
</dbReference>
<evidence type="ECO:0000313" key="2">
    <source>
        <dbReference type="EMBL" id="SHH41164.1"/>
    </source>
</evidence>
<dbReference type="Proteomes" id="UP000243255">
    <property type="component" value="Unassembled WGS sequence"/>
</dbReference>
<protein>
    <submittedName>
        <fullName evidence="2">Uncharacterized protein</fullName>
    </submittedName>
</protein>
<keyword evidence="1" id="KW-0472">Membrane</keyword>
<keyword evidence="1" id="KW-1133">Transmembrane helix</keyword>
<organism evidence="2 3">
    <name type="scientific">Asaccharospora irregularis DSM 2635</name>
    <dbReference type="NCBI Taxonomy" id="1121321"/>
    <lineage>
        <taxon>Bacteria</taxon>
        <taxon>Bacillati</taxon>
        <taxon>Bacillota</taxon>
        <taxon>Clostridia</taxon>
        <taxon>Peptostreptococcales</taxon>
        <taxon>Peptostreptococcaceae</taxon>
        <taxon>Asaccharospora</taxon>
    </lineage>
</organism>
<name>A0A1M5SRG5_9FIRM</name>
<dbReference type="RefSeq" id="WP_073127510.1">
    <property type="nucleotide sequence ID" value="NZ_BAABCH010000075.1"/>
</dbReference>
<evidence type="ECO:0000256" key="1">
    <source>
        <dbReference type="SAM" id="Phobius"/>
    </source>
</evidence>